<name>A0ABU8F372_9BACI</name>
<protein>
    <submittedName>
        <fullName evidence="7">Amino acid permease</fullName>
    </submittedName>
</protein>
<evidence type="ECO:0000256" key="3">
    <source>
        <dbReference type="ARBA" id="ARBA00022989"/>
    </source>
</evidence>
<keyword evidence="4 5" id="KW-0472">Membrane</keyword>
<feature type="transmembrane region" description="Helical" evidence="5">
    <location>
        <begin position="91"/>
        <end position="117"/>
    </location>
</feature>
<evidence type="ECO:0000259" key="6">
    <source>
        <dbReference type="Pfam" id="PF00324"/>
    </source>
</evidence>
<dbReference type="PANTHER" id="PTHR42770:SF7">
    <property type="entry name" value="MEMBRANE PROTEIN"/>
    <property type="match status" value="1"/>
</dbReference>
<evidence type="ECO:0000256" key="1">
    <source>
        <dbReference type="ARBA" id="ARBA00004141"/>
    </source>
</evidence>
<accession>A0ABU8F372</accession>
<comment type="caution">
    <text evidence="7">The sequence shown here is derived from an EMBL/GenBank/DDBJ whole genome shotgun (WGS) entry which is preliminary data.</text>
</comment>
<dbReference type="PANTHER" id="PTHR42770">
    <property type="entry name" value="AMINO ACID TRANSPORTER-RELATED"/>
    <property type="match status" value="1"/>
</dbReference>
<feature type="transmembrane region" description="Helical" evidence="5">
    <location>
        <begin position="229"/>
        <end position="252"/>
    </location>
</feature>
<feature type="transmembrane region" description="Helical" evidence="5">
    <location>
        <begin position="158"/>
        <end position="176"/>
    </location>
</feature>
<evidence type="ECO:0000313" key="8">
    <source>
        <dbReference type="Proteomes" id="UP001364890"/>
    </source>
</evidence>
<comment type="subcellular location">
    <subcellularLocation>
        <location evidence="1">Membrane</location>
        <topology evidence="1">Multi-pass membrane protein</topology>
    </subcellularLocation>
</comment>
<dbReference type="PIRSF" id="PIRSF006060">
    <property type="entry name" value="AA_transporter"/>
    <property type="match status" value="1"/>
</dbReference>
<proteinExistence type="predicted"/>
<dbReference type="InterPro" id="IPR004841">
    <property type="entry name" value="AA-permease/SLC12A_dom"/>
</dbReference>
<dbReference type="Gene3D" id="1.20.1740.10">
    <property type="entry name" value="Amino acid/polyamine transporter I"/>
    <property type="match status" value="1"/>
</dbReference>
<feature type="transmembrane region" description="Helical" evidence="5">
    <location>
        <begin position="196"/>
        <end position="217"/>
    </location>
</feature>
<feature type="transmembrane region" description="Helical" evidence="5">
    <location>
        <begin position="359"/>
        <end position="378"/>
    </location>
</feature>
<feature type="transmembrane region" description="Helical" evidence="5">
    <location>
        <begin position="326"/>
        <end position="347"/>
    </location>
</feature>
<keyword evidence="3 5" id="KW-1133">Transmembrane helix</keyword>
<evidence type="ECO:0000256" key="2">
    <source>
        <dbReference type="ARBA" id="ARBA00022692"/>
    </source>
</evidence>
<dbReference type="Proteomes" id="UP001364890">
    <property type="component" value="Unassembled WGS sequence"/>
</dbReference>
<dbReference type="EMBL" id="JBAWSY010000002">
    <property type="protein sequence ID" value="MEI4768715.1"/>
    <property type="molecule type" value="Genomic_DNA"/>
</dbReference>
<feature type="transmembrane region" description="Helical" evidence="5">
    <location>
        <begin position="49"/>
        <end position="71"/>
    </location>
</feature>
<evidence type="ECO:0000256" key="4">
    <source>
        <dbReference type="ARBA" id="ARBA00023136"/>
    </source>
</evidence>
<sequence>MSQKLTLDLEPKRTLKFWHIWALGVGAVVGDGIFLLMGQGIAIAGPSSIVSYMLAGFSQLFLIIALTEMAVAMPNAGAMSMWVERFMGKSWGFLAGITFAIGWIIAGGSVGLALGKITMWYFPNLTGEWWPAFFAILFITIFAGINMLGTVIAARTQLYLVLALVGVMVLFAILGFKEVDFNNFTPFMPHGLEGFFGAIPLGTYAYLGALTLVTAGAEAINPERDLPRGLIWSSITFIAIYSFAHFVLQGIIPWNQVTIESSPFTVAAGKVFGVAGAFIMNTAAWIAAATTILMGTIYATSRIFYQQAREGMLPKFLGTIHPKTYTPVNAIIVIWAATIVLILIGQINPDFIYIELSNQLVIAWLFSWFLALIAGVIYRVKCKEEISKLSWKQPLFPLFPILGFISIVGILYGSFISSLMTLIRGGIWLTILFVLFIIFNKNAFKDKKEKEATNESTNFN</sequence>
<reference evidence="7 8" key="1">
    <citation type="submission" date="2024-01" db="EMBL/GenBank/DDBJ databases">
        <title>Seven novel Bacillus-like species.</title>
        <authorList>
            <person name="Liu G."/>
        </authorList>
    </citation>
    <scope>NUCLEOTIDE SEQUENCE [LARGE SCALE GENOMIC DNA]</scope>
    <source>
        <strain evidence="7 8">FJAT-51614</strain>
    </source>
</reference>
<feature type="transmembrane region" description="Helical" evidence="5">
    <location>
        <begin position="398"/>
        <end position="416"/>
    </location>
</feature>
<organism evidence="7 8">
    <name type="scientific">Psychrobacillus mangrovi</name>
    <dbReference type="NCBI Taxonomy" id="3117745"/>
    <lineage>
        <taxon>Bacteria</taxon>
        <taxon>Bacillati</taxon>
        <taxon>Bacillota</taxon>
        <taxon>Bacilli</taxon>
        <taxon>Bacillales</taxon>
        <taxon>Bacillaceae</taxon>
        <taxon>Psychrobacillus</taxon>
    </lineage>
</organism>
<dbReference type="Pfam" id="PF00324">
    <property type="entry name" value="AA_permease"/>
    <property type="match status" value="1"/>
</dbReference>
<feature type="domain" description="Amino acid permease/ SLC12A" evidence="6">
    <location>
        <begin position="19"/>
        <end position="437"/>
    </location>
</feature>
<evidence type="ECO:0000256" key="5">
    <source>
        <dbReference type="SAM" id="Phobius"/>
    </source>
</evidence>
<keyword evidence="2 5" id="KW-0812">Transmembrane</keyword>
<dbReference type="RefSeq" id="WP_336496270.1">
    <property type="nucleotide sequence ID" value="NZ_JBAWSY010000002.1"/>
</dbReference>
<feature type="transmembrane region" description="Helical" evidence="5">
    <location>
        <begin position="20"/>
        <end position="43"/>
    </location>
</feature>
<keyword evidence="8" id="KW-1185">Reference proteome</keyword>
<feature type="transmembrane region" description="Helical" evidence="5">
    <location>
        <begin position="422"/>
        <end position="440"/>
    </location>
</feature>
<feature type="transmembrane region" description="Helical" evidence="5">
    <location>
        <begin position="272"/>
        <end position="305"/>
    </location>
</feature>
<evidence type="ECO:0000313" key="7">
    <source>
        <dbReference type="EMBL" id="MEI4768715.1"/>
    </source>
</evidence>
<gene>
    <name evidence="7" type="ORF">WAX74_03460</name>
</gene>
<dbReference type="InterPro" id="IPR050367">
    <property type="entry name" value="APC_superfamily"/>
</dbReference>
<feature type="transmembrane region" description="Helical" evidence="5">
    <location>
        <begin position="129"/>
        <end position="151"/>
    </location>
</feature>